<accession>A0ABW2GJV6</accession>
<dbReference type="Proteomes" id="UP001596413">
    <property type="component" value="Unassembled WGS sequence"/>
</dbReference>
<comment type="caution">
    <text evidence="1">The sequence shown here is derived from an EMBL/GenBank/DDBJ whole genome shotgun (WGS) entry which is preliminary data.</text>
</comment>
<proteinExistence type="predicted"/>
<gene>
    <name evidence="1" type="ORF">ACFQLX_23245</name>
</gene>
<reference evidence="2" key="1">
    <citation type="journal article" date="2019" name="Int. J. Syst. Evol. Microbiol.">
        <title>The Global Catalogue of Microorganisms (GCM) 10K type strain sequencing project: providing services to taxonomists for standard genome sequencing and annotation.</title>
        <authorList>
            <consortium name="The Broad Institute Genomics Platform"/>
            <consortium name="The Broad Institute Genome Sequencing Center for Infectious Disease"/>
            <person name="Wu L."/>
            <person name="Ma J."/>
        </authorList>
    </citation>
    <scope>NUCLEOTIDE SEQUENCE [LARGE SCALE GENOMIC DNA]</scope>
    <source>
        <strain evidence="2">CGMCC 1.13681</strain>
    </source>
</reference>
<organism evidence="1 2">
    <name type="scientific">Streptomyces polyrhachis</name>
    <dbReference type="NCBI Taxonomy" id="1282885"/>
    <lineage>
        <taxon>Bacteria</taxon>
        <taxon>Bacillati</taxon>
        <taxon>Actinomycetota</taxon>
        <taxon>Actinomycetes</taxon>
        <taxon>Kitasatosporales</taxon>
        <taxon>Streptomycetaceae</taxon>
        <taxon>Streptomyces</taxon>
    </lineage>
</organism>
<protein>
    <recommendedName>
        <fullName evidence="3">Transmembrane protein</fullName>
    </recommendedName>
</protein>
<keyword evidence="2" id="KW-1185">Reference proteome</keyword>
<name>A0ABW2GJV6_9ACTN</name>
<evidence type="ECO:0008006" key="3">
    <source>
        <dbReference type="Google" id="ProtNLM"/>
    </source>
</evidence>
<dbReference type="EMBL" id="JBHSZO010000049">
    <property type="protein sequence ID" value="MFC7221050.1"/>
    <property type="molecule type" value="Genomic_DNA"/>
</dbReference>
<evidence type="ECO:0000313" key="2">
    <source>
        <dbReference type="Proteomes" id="UP001596413"/>
    </source>
</evidence>
<evidence type="ECO:0000313" key="1">
    <source>
        <dbReference type="EMBL" id="MFC7221050.1"/>
    </source>
</evidence>
<dbReference type="RefSeq" id="WP_386418152.1">
    <property type="nucleotide sequence ID" value="NZ_JBHSZO010000049.1"/>
</dbReference>
<sequence length="194" mass="21725">MSAPTRPHAKPSTGLLDTLNTRHHKVALTAFGLLVVAHWAEHLAQAVQIYIYHWPLPEARGVLGIPFPWLVKSEWMHYGYALLMLAGFLLLRPGFTGRARTWWDVALGIQIWHHLEHLLLLVQAQSGTFLLDRTVPTSIVQLAFPRVELHLFYNALVTIPMLVAMALHRRPHPEGAPAPRCDCAAPRALATQPA</sequence>